<dbReference type="AlphaFoldDB" id="A0A645IKR4"/>
<protein>
    <submittedName>
        <fullName evidence="1">Uncharacterized protein</fullName>
    </submittedName>
</protein>
<name>A0A645IKR4_9ZZZZ</name>
<dbReference type="EMBL" id="VSSQ01117442">
    <property type="protein sequence ID" value="MPN51888.1"/>
    <property type="molecule type" value="Genomic_DNA"/>
</dbReference>
<accession>A0A645IKR4</accession>
<sequence length="69" mass="7648">MGQLAQSGVFNIQEIDIINTGTVAPNEDLRIIPVKPDSKYRNVVSQLFRRVLPGEPGLQLLSIARQCTK</sequence>
<comment type="caution">
    <text evidence="1">The sequence shown here is derived from an EMBL/GenBank/DDBJ whole genome shotgun (WGS) entry which is preliminary data.</text>
</comment>
<gene>
    <name evidence="1" type="ORF">SDC9_199538</name>
</gene>
<organism evidence="1">
    <name type="scientific">bioreactor metagenome</name>
    <dbReference type="NCBI Taxonomy" id="1076179"/>
    <lineage>
        <taxon>unclassified sequences</taxon>
        <taxon>metagenomes</taxon>
        <taxon>ecological metagenomes</taxon>
    </lineage>
</organism>
<evidence type="ECO:0000313" key="1">
    <source>
        <dbReference type="EMBL" id="MPN51888.1"/>
    </source>
</evidence>
<proteinExistence type="predicted"/>
<reference evidence="1" key="1">
    <citation type="submission" date="2019-08" db="EMBL/GenBank/DDBJ databases">
        <authorList>
            <person name="Kucharzyk K."/>
            <person name="Murdoch R.W."/>
            <person name="Higgins S."/>
            <person name="Loffler F."/>
        </authorList>
    </citation>
    <scope>NUCLEOTIDE SEQUENCE</scope>
</reference>